<feature type="signal peptide" evidence="2">
    <location>
        <begin position="1"/>
        <end position="24"/>
    </location>
</feature>
<dbReference type="AlphaFoldDB" id="A0AAN7RWD8"/>
<evidence type="ECO:0000256" key="2">
    <source>
        <dbReference type="SAM" id="SignalP"/>
    </source>
</evidence>
<feature type="coiled-coil region" evidence="1">
    <location>
        <begin position="194"/>
        <end position="228"/>
    </location>
</feature>
<gene>
    <name evidence="3" type="ORF">QYF61_008249</name>
</gene>
<dbReference type="Proteomes" id="UP001333110">
    <property type="component" value="Unassembled WGS sequence"/>
</dbReference>
<evidence type="ECO:0000313" key="4">
    <source>
        <dbReference type="Proteomes" id="UP001333110"/>
    </source>
</evidence>
<organism evidence="3 4">
    <name type="scientific">Mycteria americana</name>
    <name type="common">Wood stork</name>
    <dbReference type="NCBI Taxonomy" id="33587"/>
    <lineage>
        <taxon>Eukaryota</taxon>
        <taxon>Metazoa</taxon>
        <taxon>Chordata</taxon>
        <taxon>Craniata</taxon>
        <taxon>Vertebrata</taxon>
        <taxon>Euteleostomi</taxon>
        <taxon>Archelosauria</taxon>
        <taxon>Archosauria</taxon>
        <taxon>Dinosauria</taxon>
        <taxon>Saurischia</taxon>
        <taxon>Theropoda</taxon>
        <taxon>Coelurosauria</taxon>
        <taxon>Aves</taxon>
        <taxon>Neognathae</taxon>
        <taxon>Neoaves</taxon>
        <taxon>Aequornithes</taxon>
        <taxon>Ciconiiformes</taxon>
        <taxon>Ciconiidae</taxon>
        <taxon>Mycteria</taxon>
    </lineage>
</organism>
<dbReference type="PANTHER" id="PTHR35076:SF1">
    <property type="entry name" value="TUBULIN EPSILON AND DELTA COMPLEX PROTEIN 1"/>
    <property type="match status" value="1"/>
</dbReference>
<keyword evidence="2" id="KW-0732">Signal</keyword>
<proteinExistence type="predicted"/>
<evidence type="ECO:0000313" key="3">
    <source>
        <dbReference type="EMBL" id="KAK4819572.1"/>
    </source>
</evidence>
<evidence type="ECO:0000256" key="1">
    <source>
        <dbReference type="SAM" id="Coils"/>
    </source>
</evidence>
<dbReference type="InterPro" id="IPR043535">
    <property type="entry name" value="TEDC1"/>
</dbReference>
<name>A0AAN7RWD8_MYCAM</name>
<feature type="non-terminal residue" evidence="3">
    <location>
        <position position="326"/>
    </location>
</feature>
<dbReference type="PANTHER" id="PTHR35076">
    <property type="entry name" value="TUBULIN EPSILON AND DELTA COMPLEX PROTEIN 1"/>
    <property type="match status" value="1"/>
</dbReference>
<keyword evidence="4" id="KW-1185">Reference proteome</keyword>
<protein>
    <submittedName>
        <fullName evidence="3">Uncharacterized protein</fullName>
    </submittedName>
</protein>
<comment type="caution">
    <text evidence="3">The sequence shown here is derived from an EMBL/GenBank/DDBJ whole genome shotgun (WGS) entry which is preliminary data.</text>
</comment>
<dbReference type="EMBL" id="JAUNZN010000006">
    <property type="protein sequence ID" value="KAK4819572.1"/>
    <property type="molecule type" value="Genomic_DNA"/>
</dbReference>
<sequence length="326" mass="36411">MGLLWPKCRTLHLALLNLIQLTSAHRSSLSGRPPLKQINTPARLGVICKLTEGALDPLIEIIDKDINTEPAPILSPGEHRFRAGSREEAAVMGLRRRSPAELHGPVLLSVCITALGKQVDSEVKTRQEELQKEWFSATARKIQESVELKLLDLAHLCAPKKNKMHGSCRLVFRSKHPAGKTGFGRSVSKEPLSAVSATEVIRELQMREASLERELKQLQEECRQRLDEIAEGSVVLLIYQLLLAHSAAKHSCIYRTAQITVLRWLYCEWEAARRASGLELELELLVLACTPRGATAERSLKEDRFSSRGAVLALRISDTSCEDHRQ</sequence>
<reference evidence="3 4" key="1">
    <citation type="journal article" date="2023" name="J. Hered.">
        <title>Chromosome-level genome of the wood stork (Mycteria americana) provides insight into avian chromosome evolution.</title>
        <authorList>
            <person name="Flamio R. Jr."/>
            <person name="Ramstad K.M."/>
        </authorList>
    </citation>
    <scope>NUCLEOTIDE SEQUENCE [LARGE SCALE GENOMIC DNA]</scope>
    <source>
        <strain evidence="3">JAX WOST 10</strain>
    </source>
</reference>
<keyword evidence="1" id="KW-0175">Coiled coil</keyword>
<feature type="chain" id="PRO_5043011675" evidence="2">
    <location>
        <begin position="25"/>
        <end position="326"/>
    </location>
</feature>
<accession>A0AAN7RWD8</accession>